<evidence type="ECO:0000256" key="5">
    <source>
        <dbReference type="SAM" id="MobiDB-lite"/>
    </source>
</evidence>
<evidence type="ECO:0000256" key="1">
    <source>
        <dbReference type="ARBA" id="ARBA00004132"/>
    </source>
</evidence>
<dbReference type="SUPFAM" id="SSF48464">
    <property type="entry name" value="ENTH/VHS domain"/>
    <property type="match status" value="1"/>
</dbReference>
<dbReference type="Pfam" id="PF01417">
    <property type="entry name" value="ENTH"/>
    <property type="match status" value="1"/>
</dbReference>
<accession>A0ABY9CK28</accession>
<gene>
    <name evidence="7" type="ORF">VitviT2T_014304</name>
</gene>
<evidence type="ECO:0000313" key="7">
    <source>
        <dbReference type="EMBL" id="WJZ95538.1"/>
    </source>
</evidence>
<protein>
    <recommendedName>
        <fullName evidence="6">ENTH domain-containing protein</fullName>
    </recommendedName>
</protein>
<evidence type="ECO:0000256" key="4">
    <source>
        <dbReference type="ARBA" id="ARBA00023329"/>
    </source>
</evidence>
<dbReference type="SUPFAM" id="SSF52058">
    <property type="entry name" value="L domain-like"/>
    <property type="match status" value="1"/>
</dbReference>
<evidence type="ECO:0000256" key="2">
    <source>
        <dbReference type="ARBA" id="ARBA00004555"/>
    </source>
</evidence>
<dbReference type="SUPFAM" id="SSF56112">
    <property type="entry name" value="Protein kinase-like (PK-like)"/>
    <property type="match status" value="1"/>
</dbReference>
<feature type="compositionally biased region" description="Polar residues" evidence="5">
    <location>
        <begin position="15"/>
        <end position="34"/>
    </location>
</feature>
<organism evidence="7 8">
    <name type="scientific">Vitis vinifera</name>
    <name type="common">Grape</name>
    <dbReference type="NCBI Taxonomy" id="29760"/>
    <lineage>
        <taxon>Eukaryota</taxon>
        <taxon>Viridiplantae</taxon>
        <taxon>Streptophyta</taxon>
        <taxon>Embryophyta</taxon>
        <taxon>Tracheophyta</taxon>
        <taxon>Spermatophyta</taxon>
        <taxon>Magnoliopsida</taxon>
        <taxon>eudicotyledons</taxon>
        <taxon>Gunneridae</taxon>
        <taxon>Pentapetalae</taxon>
        <taxon>rosids</taxon>
        <taxon>Vitales</taxon>
        <taxon>Vitaceae</taxon>
        <taxon>Viteae</taxon>
        <taxon>Vitis</taxon>
    </lineage>
</organism>
<evidence type="ECO:0000313" key="8">
    <source>
        <dbReference type="Proteomes" id="UP001227230"/>
    </source>
</evidence>
<name>A0ABY9CK28_VITVI</name>
<comment type="subcellular location">
    <subcellularLocation>
        <location evidence="1">Cytoplasmic vesicle</location>
        <location evidence="1">Clathrin-coated vesicle</location>
    </subcellularLocation>
    <subcellularLocation>
        <location evidence="2">Golgi apparatus</location>
    </subcellularLocation>
</comment>
<feature type="domain" description="ENTH" evidence="6">
    <location>
        <begin position="159"/>
        <end position="305"/>
    </location>
</feature>
<dbReference type="PROSITE" id="PS50942">
    <property type="entry name" value="ENTH"/>
    <property type="match status" value="1"/>
</dbReference>
<reference evidence="7 8" key="1">
    <citation type="journal article" date="2023" name="Hortic Res">
        <title>The complete reference genome for grapevine (Vitis vinifera L.) genetics and breeding.</title>
        <authorList>
            <person name="Shi X."/>
            <person name="Cao S."/>
            <person name="Wang X."/>
            <person name="Huang S."/>
            <person name="Wang Y."/>
            <person name="Liu Z."/>
            <person name="Liu W."/>
            <person name="Leng X."/>
            <person name="Peng Y."/>
            <person name="Wang N."/>
            <person name="Wang Y."/>
            <person name="Ma Z."/>
            <person name="Xu X."/>
            <person name="Zhang F."/>
            <person name="Xue H."/>
            <person name="Zhong H."/>
            <person name="Wang Y."/>
            <person name="Zhang K."/>
            <person name="Velt A."/>
            <person name="Avia K."/>
            <person name="Holtgrawe D."/>
            <person name="Grimplet J."/>
            <person name="Matus J.T."/>
            <person name="Ware D."/>
            <person name="Wu X."/>
            <person name="Wang H."/>
            <person name="Liu C."/>
            <person name="Fang Y."/>
            <person name="Rustenholz C."/>
            <person name="Cheng Z."/>
            <person name="Xiao H."/>
            <person name="Zhou Y."/>
        </authorList>
    </citation>
    <scope>NUCLEOTIDE SEQUENCE [LARGE SCALE GENOMIC DNA]</scope>
    <source>
        <strain evidence="8">cv. Pinot noir / PN40024</strain>
        <tissue evidence="7">Leaf</tissue>
    </source>
</reference>
<dbReference type="Proteomes" id="UP001227230">
    <property type="component" value="Chromosome 9"/>
</dbReference>
<keyword evidence="8" id="KW-1185">Reference proteome</keyword>
<dbReference type="EMBL" id="CP126656">
    <property type="protein sequence ID" value="WJZ95538.1"/>
    <property type="molecule type" value="Genomic_DNA"/>
</dbReference>
<dbReference type="InterPro" id="IPR013809">
    <property type="entry name" value="ENTH"/>
</dbReference>
<dbReference type="PROSITE" id="PS00018">
    <property type="entry name" value="EF_HAND_1"/>
    <property type="match status" value="1"/>
</dbReference>
<proteinExistence type="predicted"/>
<evidence type="ECO:0000259" key="6">
    <source>
        <dbReference type="PROSITE" id="PS50942"/>
    </source>
</evidence>
<sequence length="305" mass="33624">MGTSGEGAADDVASNKLQQRQIPDTGVHASQSHQEAIMPSIIPEKAPEDGYNWRKEEQILRSLGACPNVVQCFGGYSSTEVDGSLVYNLILEYAPGGSLRSLTEMRRADIDNSGTMDYGDFLAAIEHLNKLVKDLIQGLGNQLIGEIPLDLFNCKKIAFLDLSANKLMGSIPESTLQLKLTDNLIEPENTGNNVIMANLYSQADYGRIVEILHGRLLKFDRKNWRASYNSLNLPEYLLTHGPKSVANEFQSEKDVKGEDVEDIHVSINQVQVTDESAEYLKSGSVVFSVLSNLGKSEEGEVVRYL</sequence>
<feature type="region of interest" description="Disordered" evidence="5">
    <location>
        <begin position="1"/>
        <end position="41"/>
    </location>
</feature>
<evidence type="ECO:0000256" key="3">
    <source>
        <dbReference type="ARBA" id="ARBA00023034"/>
    </source>
</evidence>
<dbReference type="InterPro" id="IPR018247">
    <property type="entry name" value="EF_Hand_1_Ca_BS"/>
</dbReference>
<dbReference type="InterPro" id="IPR011009">
    <property type="entry name" value="Kinase-like_dom_sf"/>
</dbReference>
<keyword evidence="3" id="KW-0333">Golgi apparatus</keyword>
<dbReference type="Gene3D" id="1.25.40.90">
    <property type="match status" value="1"/>
</dbReference>
<keyword evidence="4" id="KW-0968">Cytoplasmic vesicle</keyword>
<dbReference type="InterPro" id="IPR008942">
    <property type="entry name" value="ENTH_VHS"/>
</dbReference>
<dbReference type="Gene3D" id="1.10.510.10">
    <property type="entry name" value="Transferase(Phosphotransferase) domain 1"/>
    <property type="match status" value="1"/>
</dbReference>